<dbReference type="EMBL" id="VCQU01000010">
    <property type="protein sequence ID" value="NMN98326.1"/>
    <property type="molecule type" value="Genomic_DNA"/>
</dbReference>
<dbReference type="Gene3D" id="1.10.3210.10">
    <property type="entry name" value="Hypothetical protein af1432"/>
    <property type="match status" value="2"/>
</dbReference>
<evidence type="ECO:0000313" key="4">
    <source>
        <dbReference type="Proteomes" id="UP000535543"/>
    </source>
</evidence>
<accession>A0A848KKE9</accession>
<reference evidence="3 4" key="1">
    <citation type="submission" date="2019-05" db="EMBL/GenBank/DDBJ databases">
        <authorList>
            <person name="Lee S.D."/>
        </authorList>
    </citation>
    <scope>NUCLEOTIDE SEQUENCE [LARGE SCALE GENOMIC DNA]</scope>
    <source>
        <strain evidence="3 4">YC2-7</strain>
    </source>
</reference>
<dbReference type="InterPro" id="IPR036388">
    <property type="entry name" value="WH-like_DNA-bd_sf"/>
</dbReference>
<dbReference type="SUPFAM" id="SSF109604">
    <property type="entry name" value="HD-domain/PDEase-like"/>
    <property type="match status" value="2"/>
</dbReference>
<feature type="domain" description="HTH luxR-type" evidence="1">
    <location>
        <begin position="419"/>
        <end position="484"/>
    </location>
</feature>
<gene>
    <name evidence="3" type="ORF">FGL95_25095</name>
</gene>
<evidence type="ECO:0000259" key="1">
    <source>
        <dbReference type="PROSITE" id="PS50043"/>
    </source>
</evidence>
<dbReference type="InterPro" id="IPR037522">
    <property type="entry name" value="HD_GYP_dom"/>
</dbReference>
<dbReference type="InterPro" id="IPR052020">
    <property type="entry name" value="Cyclic_di-GMP/3'3'-cGAMP_PDE"/>
</dbReference>
<dbReference type="PANTHER" id="PTHR45228">
    <property type="entry name" value="CYCLIC DI-GMP PHOSPHODIESTERASE TM_0186-RELATED"/>
    <property type="match status" value="1"/>
</dbReference>
<dbReference type="Proteomes" id="UP000535543">
    <property type="component" value="Unassembled WGS sequence"/>
</dbReference>
<dbReference type="Gene3D" id="1.10.10.10">
    <property type="entry name" value="Winged helix-like DNA-binding domain superfamily/Winged helix DNA-binding domain"/>
    <property type="match status" value="1"/>
</dbReference>
<dbReference type="InterPro" id="IPR000792">
    <property type="entry name" value="Tscrpt_reg_LuxR_C"/>
</dbReference>
<dbReference type="CDD" id="cd06170">
    <property type="entry name" value="LuxR_C_like"/>
    <property type="match status" value="1"/>
</dbReference>
<dbReference type="PROSITE" id="PS00622">
    <property type="entry name" value="HTH_LUXR_1"/>
    <property type="match status" value="1"/>
</dbReference>
<dbReference type="PRINTS" id="PR00038">
    <property type="entry name" value="HTHLUXR"/>
</dbReference>
<dbReference type="InterPro" id="IPR016032">
    <property type="entry name" value="Sig_transdc_resp-reg_C-effctor"/>
</dbReference>
<keyword evidence="4" id="KW-1185">Reference proteome</keyword>
<comment type="caution">
    <text evidence="3">The sequence shown here is derived from an EMBL/GenBank/DDBJ whole genome shotgun (WGS) entry which is preliminary data.</text>
</comment>
<organism evidence="3 4">
    <name type="scientific">Antrihabitans stalactiti</name>
    <dbReference type="NCBI Taxonomy" id="2584121"/>
    <lineage>
        <taxon>Bacteria</taxon>
        <taxon>Bacillati</taxon>
        <taxon>Actinomycetota</taxon>
        <taxon>Actinomycetes</taxon>
        <taxon>Mycobacteriales</taxon>
        <taxon>Nocardiaceae</taxon>
        <taxon>Antrihabitans</taxon>
    </lineage>
</organism>
<dbReference type="Pfam" id="PF13487">
    <property type="entry name" value="HD_5"/>
    <property type="match status" value="2"/>
</dbReference>
<name>A0A848KKE9_9NOCA</name>
<dbReference type="GO" id="GO:0003677">
    <property type="term" value="F:DNA binding"/>
    <property type="evidence" value="ECO:0007669"/>
    <property type="project" value="InterPro"/>
</dbReference>
<dbReference type="PROSITE" id="PS51832">
    <property type="entry name" value="HD_GYP"/>
    <property type="match status" value="1"/>
</dbReference>
<dbReference type="PANTHER" id="PTHR45228:SF1">
    <property type="entry name" value="CYCLIC DI-GMP PHOSPHODIESTERASE TM_0186"/>
    <property type="match status" value="1"/>
</dbReference>
<dbReference type="SUPFAM" id="SSF46894">
    <property type="entry name" value="C-terminal effector domain of the bipartite response regulators"/>
    <property type="match status" value="1"/>
</dbReference>
<dbReference type="CDD" id="cd00077">
    <property type="entry name" value="HDc"/>
    <property type="match status" value="2"/>
</dbReference>
<dbReference type="AlphaFoldDB" id="A0A848KKE9"/>
<proteinExistence type="predicted"/>
<sequence length="488" mass="52417">MEHVLRQTLIALALAERMGLDETDRAAVYYSSLLVNVGCHTDAHEQAKWFGDDIALKSGKYDHEIGTLREVAAGLRLIGAGNPPLQRIRVGLEFAVSGAREISAMISHHAQLAQVFAQRLSLPASVINALGACYEQWDGRGTPGDLAGEQIPIEARIVQIAEFIEVALRTGGLAAATEMANRRGGKQFDPALSRLICTAGEHISSGLDTVHTWDSVIESEPALAVVLSPEQFDSTLVAIADFVDLKSPYTLGHSRAVAELASNAGERLGVPSDDVRSLFRAGLISGFGRLGISNAIWDKAGPLGMGEWERVRMHPYLTERMLARSDVLAPLGRVAAQFRERMDGSGYPRGLAGSAISTHARILAAADSYQAMCEPRPHRSAMTPELAAQNLRAETAAGRFDPDAVEAVLGAAGHRTRRRIEGPAGLTAREIEVLRLVARGLSNKQIADELVISKKTVGNHVEHVYTKIDANSRAAAGLFAMQNGLLPE</sequence>
<dbReference type="InterPro" id="IPR003607">
    <property type="entry name" value="HD/PDEase_dom"/>
</dbReference>
<dbReference type="GO" id="GO:0006355">
    <property type="term" value="P:regulation of DNA-templated transcription"/>
    <property type="evidence" value="ECO:0007669"/>
    <property type="project" value="InterPro"/>
</dbReference>
<evidence type="ECO:0000259" key="2">
    <source>
        <dbReference type="PROSITE" id="PS51832"/>
    </source>
</evidence>
<evidence type="ECO:0000313" key="3">
    <source>
        <dbReference type="EMBL" id="NMN98326.1"/>
    </source>
</evidence>
<protein>
    <submittedName>
        <fullName evidence="3">HD domain-containing protein</fullName>
    </submittedName>
</protein>
<reference evidence="3 4" key="2">
    <citation type="submission" date="2020-06" db="EMBL/GenBank/DDBJ databases">
        <title>Antribacter stalactiti gen. nov., sp. nov., a new member of the family Nacardiaceae isolated from a cave.</title>
        <authorList>
            <person name="Kim I.S."/>
        </authorList>
    </citation>
    <scope>NUCLEOTIDE SEQUENCE [LARGE SCALE GENOMIC DNA]</scope>
    <source>
        <strain evidence="3 4">YC2-7</strain>
    </source>
</reference>
<dbReference type="SMART" id="SM00421">
    <property type="entry name" value="HTH_LUXR"/>
    <property type="match status" value="1"/>
</dbReference>
<dbReference type="Pfam" id="PF00196">
    <property type="entry name" value="GerE"/>
    <property type="match status" value="1"/>
</dbReference>
<feature type="domain" description="HD-GYP" evidence="2">
    <location>
        <begin position="228"/>
        <end position="424"/>
    </location>
</feature>
<dbReference type="PROSITE" id="PS50043">
    <property type="entry name" value="HTH_LUXR_2"/>
    <property type="match status" value="1"/>
</dbReference>